<dbReference type="AlphaFoldDB" id="A0A9C6XVX9"/>
<dbReference type="PANTHER" id="PTHR46830:SF1">
    <property type="entry name" value="ALPHA-1,4-N-ACETYLGLUCOSAMINYLTRANSFERASE"/>
    <property type="match status" value="1"/>
</dbReference>
<dbReference type="OrthoDB" id="409543at2759"/>
<keyword evidence="1" id="KW-1185">Reference proteome</keyword>
<organism evidence="1 2">
    <name type="scientific">Frankliniella occidentalis</name>
    <name type="common">Western flower thrips</name>
    <name type="synonym">Euthrips occidentalis</name>
    <dbReference type="NCBI Taxonomy" id="133901"/>
    <lineage>
        <taxon>Eukaryota</taxon>
        <taxon>Metazoa</taxon>
        <taxon>Ecdysozoa</taxon>
        <taxon>Arthropoda</taxon>
        <taxon>Hexapoda</taxon>
        <taxon>Insecta</taxon>
        <taxon>Pterygota</taxon>
        <taxon>Neoptera</taxon>
        <taxon>Paraneoptera</taxon>
        <taxon>Thysanoptera</taxon>
        <taxon>Terebrantia</taxon>
        <taxon>Thripoidea</taxon>
        <taxon>Thripidae</taxon>
        <taxon>Frankliniella</taxon>
    </lineage>
</organism>
<dbReference type="RefSeq" id="XP_052132536.1">
    <property type="nucleotide sequence ID" value="XM_052276576.1"/>
</dbReference>
<gene>
    <name evidence="2" type="primary">LOC113206999</name>
</gene>
<proteinExistence type="predicted"/>
<evidence type="ECO:0000313" key="2">
    <source>
        <dbReference type="RefSeq" id="XP_052132536.1"/>
    </source>
</evidence>
<reference evidence="2" key="1">
    <citation type="submission" date="2025-08" db="UniProtKB">
        <authorList>
            <consortium name="RefSeq"/>
        </authorList>
    </citation>
    <scope>IDENTIFICATION</scope>
    <source>
        <tissue evidence="2">Whole organism</tissue>
    </source>
</reference>
<dbReference type="KEGG" id="foc:113206999"/>
<protein>
    <submittedName>
        <fullName evidence="2">Uncharacterized protein LOC113206999</fullName>
    </submittedName>
</protein>
<accession>A0A9C6XVX9</accession>
<dbReference type="PANTHER" id="PTHR46830">
    <property type="entry name" value="TRANSFERASE, PUTATIVE-RELATED"/>
    <property type="match status" value="1"/>
</dbReference>
<dbReference type="GeneID" id="113206999"/>
<dbReference type="Proteomes" id="UP000504606">
    <property type="component" value="Unplaced"/>
</dbReference>
<evidence type="ECO:0000313" key="1">
    <source>
        <dbReference type="Proteomes" id="UP000504606"/>
    </source>
</evidence>
<name>A0A9C6XVX9_FRAOC</name>
<sequence>MRARGKMRLLSADTWFVVFLASLWVVWRLNQSFKAFTLSPRHFTCTSKTLANVPERFSGFNNTPGRGDADDLLVPNIIHFVRMGEESEEVRPEEAACISAALRSHPGWTVLVHTDRELRGTAWQRLQRAAPWGRLSVQRRPRPQHLFGLPFRDGAALHRATALRVLRKHGGMYVSNSAYLMADLSTYRRYECATLAGEEDPDVMLAHRDARLLQRWLHHFHDAALDWAHRPMAPPHLHHAVDGVDIVMHLKDVDDPEEANVHHEDWYLWTND</sequence>